<evidence type="ECO:0000256" key="7">
    <source>
        <dbReference type="ARBA" id="ARBA00016544"/>
    </source>
</evidence>
<evidence type="ECO:0000256" key="2">
    <source>
        <dbReference type="ARBA" id="ARBA00001946"/>
    </source>
</evidence>
<proteinExistence type="inferred from homology"/>
<dbReference type="PROSITE" id="PS00370">
    <property type="entry name" value="PEP_ENZYMES_PHOS_SITE"/>
    <property type="match status" value="1"/>
</dbReference>
<organism evidence="24 25">
    <name type="scientific">Plantactinospora soyae</name>
    <dbReference type="NCBI Taxonomy" id="1544732"/>
    <lineage>
        <taxon>Bacteria</taxon>
        <taxon>Bacillati</taxon>
        <taxon>Actinomycetota</taxon>
        <taxon>Actinomycetes</taxon>
        <taxon>Micromonosporales</taxon>
        <taxon>Micromonosporaceae</taxon>
        <taxon>Plantactinospora</taxon>
    </lineage>
</organism>
<keyword evidence="10 17" id="KW-0762">Sugar transport</keyword>
<keyword evidence="14 17" id="KW-0418">Kinase</keyword>
<evidence type="ECO:0000256" key="19">
    <source>
        <dbReference type="PIRSR" id="PIRSR000732-2"/>
    </source>
</evidence>
<dbReference type="RefSeq" id="WP_192769249.1">
    <property type="nucleotide sequence ID" value="NZ_JADBEB010000001.1"/>
</dbReference>
<evidence type="ECO:0000256" key="13">
    <source>
        <dbReference type="ARBA" id="ARBA00022723"/>
    </source>
</evidence>
<reference evidence="24" key="1">
    <citation type="submission" date="2020-10" db="EMBL/GenBank/DDBJ databases">
        <title>Sequencing the genomes of 1000 actinobacteria strains.</title>
        <authorList>
            <person name="Klenk H.-P."/>
        </authorList>
    </citation>
    <scope>NUCLEOTIDE SEQUENCE</scope>
    <source>
        <strain evidence="24">DSM 46832</strain>
    </source>
</reference>
<dbReference type="SUPFAM" id="SSF51621">
    <property type="entry name" value="Phosphoenolpyruvate/pyruvate domain"/>
    <property type="match status" value="1"/>
</dbReference>
<evidence type="ECO:0000256" key="3">
    <source>
        <dbReference type="ARBA" id="ARBA00002728"/>
    </source>
</evidence>
<evidence type="ECO:0000313" key="25">
    <source>
        <dbReference type="Proteomes" id="UP000649753"/>
    </source>
</evidence>
<dbReference type="InterPro" id="IPR036618">
    <property type="entry name" value="PtsI_HPr-bd_sf"/>
</dbReference>
<keyword evidence="25" id="KW-1185">Reference proteome</keyword>
<evidence type="ECO:0000256" key="5">
    <source>
        <dbReference type="ARBA" id="ARBA00007837"/>
    </source>
</evidence>
<name>A0A927M801_9ACTN</name>
<protein>
    <recommendedName>
        <fullName evidence="7 17">Phosphoenolpyruvate-protein phosphotransferase</fullName>
        <ecNumber evidence="6 17">2.7.3.9</ecNumber>
    </recommendedName>
    <alternativeName>
        <fullName evidence="16 17">Phosphotransferase system, enzyme I</fullName>
    </alternativeName>
</protein>
<dbReference type="PIRSF" id="PIRSF000732">
    <property type="entry name" value="PTS_enzyme_I"/>
    <property type="match status" value="1"/>
</dbReference>
<evidence type="ECO:0000256" key="18">
    <source>
        <dbReference type="PIRSR" id="PIRSR000732-1"/>
    </source>
</evidence>
<dbReference type="InterPro" id="IPR036637">
    <property type="entry name" value="Phosphohistidine_dom_sf"/>
</dbReference>
<sequence>MPDGPAPLRGIGVSPGVAGGPLLRVAEVPALPAPVAVADPASEADRAVAALHEVVAELTRRADRSGEKTLVDVLRAQAMMADDPVLSDAVRENVAAGMDGPHAVDAAFATHRAAFEAAGGYLAERVADLDDLRNRAVAVCLGRPMPGVPSPGHRYVLTARDLAPADTVDLDPEQVVALVTEDGGPTSHTAILARALGLPAVVACPGVRDLAEGTTVLVDGDTGAVGVDVDPAEVAAAEAVDRDRLTAVAATSGPGRTADGHAVALLANIGSARDLGAADGAEGVGLFRTELLFLDRTREPDLAEQAEAYRAVFAAMSGRRVVIRTLDAGADKPLPFLHQTDEPNPALGVRGLRLVRQRPELLHTQLAAIARAAEQTGADVWVMAPMVSTRAEAAEFADAVYAVGLPKAGVMVEVPAAALRAGQLLQVVDFLSIGTNDLSQYTFAADRQSGVLAELLDPWQPALLRLVAEVGAAGRAAGKPVGICGEAAADPLLAPVLTGLGMTSLSMSGRALPRVRAALAGRTYPDCERVARLALDADDPEQARKAVA</sequence>
<comment type="cofactor">
    <cofactor evidence="2 17 20">
        <name>Mg(2+)</name>
        <dbReference type="ChEBI" id="CHEBI:18420"/>
    </cofactor>
</comment>
<feature type="binding site" evidence="20">
    <location>
        <position position="437"/>
    </location>
    <ligand>
        <name>Mg(2+)</name>
        <dbReference type="ChEBI" id="CHEBI:18420"/>
    </ligand>
</feature>
<evidence type="ECO:0000256" key="9">
    <source>
        <dbReference type="ARBA" id="ARBA00022490"/>
    </source>
</evidence>
<comment type="function">
    <text evidence="3 17">General (non sugar-specific) component of the phosphoenolpyruvate-dependent sugar phosphotransferase system (sugar PTS). This major carbohydrate active-transport system catalyzes the phosphorylation of incoming sugar substrates concomitantly with their translocation across the cell membrane. Enzyme I transfers the phosphoryl group from phosphoenolpyruvate (PEP) to the phosphoryl carrier protein (HPr).</text>
</comment>
<dbReference type="InterPro" id="IPR015813">
    <property type="entry name" value="Pyrv/PenolPyrv_kinase-like_dom"/>
</dbReference>
<evidence type="ECO:0000256" key="8">
    <source>
        <dbReference type="ARBA" id="ARBA00022448"/>
    </source>
</evidence>
<dbReference type="PANTHER" id="PTHR46244">
    <property type="entry name" value="PHOSPHOENOLPYRUVATE-PROTEIN PHOSPHOTRANSFERASE"/>
    <property type="match status" value="1"/>
</dbReference>
<evidence type="ECO:0000259" key="23">
    <source>
        <dbReference type="Pfam" id="PF05524"/>
    </source>
</evidence>
<dbReference type="InterPro" id="IPR008279">
    <property type="entry name" value="PEP-util_enz_mobile_dom"/>
</dbReference>
<evidence type="ECO:0000256" key="20">
    <source>
        <dbReference type="PIRSR" id="PIRSR000732-3"/>
    </source>
</evidence>
<dbReference type="InterPro" id="IPR023151">
    <property type="entry name" value="PEP_util_CS"/>
</dbReference>
<evidence type="ECO:0000256" key="12">
    <source>
        <dbReference type="ARBA" id="ARBA00022683"/>
    </source>
</evidence>
<dbReference type="PROSITE" id="PS00742">
    <property type="entry name" value="PEP_ENZYMES_2"/>
    <property type="match status" value="1"/>
</dbReference>
<dbReference type="InterPro" id="IPR050499">
    <property type="entry name" value="PEP-utilizing_PTS_enzyme"/>
</dbReference>
<keyword evidence="9 17" id="KW-0963">Cytoplasm</keyword>
<dbReference type="InterPro" id="IPR018274">
    <property type="entry name" value="PEP_util_AS"/>
</dbReference>
<feature type="binding site" evidence="19">
    <location>
        <position position="288"/>
    </location>
    <ligand>
        <name>phosphoenolpyruvate</name>
        <dbReference type="ChEBI" id="CHEBI:58702"/>
    </ligand>
</feature>
<accession>A0A927M801</accession>
<dbReference type="Pfam" id="PF05524">
    <property type="entry name" value="PEP-utilisers_N"/>
    <property type="match status" value="1"/>
</dbReference>
<dbReference type="InterPro" id="IPR006318">
    <property type="entry name" value="PTS_EI-like"/>
</dbReference>
<dbReference type="InterPro" id="IPR000121">
    <property type="entry name" value="PEP_util_C"/>
</dbReference>
<feature type="domain" description="PEP-utilising enzyme C-terminal" evidence="22">
    <location>
        <begin position="254"/>
        <end position="521"/>
    </location>
</feature>
<gene>
    <name evidence="24" type="ORF">H4W31_005496</name>
</gene>
<dbReference type="Gene3D" id="3.50.30.10">
    <property type="entry name" value="Phosphohistidine domain"/>
    <property type="match status" value="1"/>
</dbReference>
<evidence type="ECO:0000259" key="22">
    <source>
        <dbReference type="Pfam" id="PF02896"/>
    </source>
</evidence>
<keyword evidence="13 17" id="KW-0479">Metal-binding</keyword>
<comment type="catalytic activity">
    <reaction evidence="1 17">
        <text>L-histidyl-[protein] + phosphoenolpyruvate = N(pros)-phospho-L-histidyl-[protein] + pyruvate</text>
        <dbReference type="Rhea" id="RHEA:23880"/>
        <dbReference type="Rhea" id="RHEA-COMP:9745"/>
        <dbReference type="Rhea" id="RHEA-COMP:9746"/>
        <dbReference type="ChEBI" id="CHEBI:15361"/>
        <dbReference type="ChEBI" id="CHEBI:29979"/>
        <dbReference type="ChEBI" id="CHEBI:58702"/>
        <dbReference type="ChEBI" id="CHEBI:64837"/>
        <dbReference type="EC" id="2.7.3.9"/>
    </reaction>
</comment>
<comment type="caution">
    <text evidence="24">The sequence shown here is derived from an EMBL/GenBank/DDBJ whole genome shotgun (WGS) entry which is preliminary data.</text>
</comment>
<dbReference type="GO" id="GO:0009401">
    <property type="term" value="P:phosphoenolpyruvate-dependent sugar phosphotransferase system"/>
    <property type="evidence" value="ECO:0007669"/>
    <property type="project" value="UniProtKB-KW"/>
</dbReference>
<keyword evidence="12 17" id="KW-0598">Phosphotransferase system</keyword>
<dbReference type="Pfam" id="PF02896">
    <property type="entry name" value="PEP-utilizers_C"/>
    <property type="match status" value="1"/>
</dbReference>
<feature type="domain" description="Phosphotransferase system enzyme I N-terminal" evidence="23">
    <location>
        <begin position="9"/>
        <end position="125"/>
    </location>
</feature>
<dbReference type="SUPFAM" id="SSF52009">
    <property type="entry name" value="Phosphohistidine domain"/>
    <property type="match status" value="1"/>
</dbReference>
<dbReference type="GO" id="GO:0008965">
    <property type="term" value="F:phosphoenolpyruvate-protein phosphotransferase activity"/>
    <property type="evidence" value="ECO:0007669"/>
    <property type="project" value="UniProtKB-EC"/>
</dbReference>
<feature type="binding site" evidence="19">
    <location>
        <position position="324"/>
    </location>
    <ligand>
        <name>phosphoenolpyruvate</name>
        <dbReference type="ChEBI" id="CHEBI:58702"/>
    </ligand>
</feature>
<dbReference type="GO" id="GO:0046872">
    <property type="term" value="F:metal ion binding"/>
    <property type="evidence" value="ECO:0007669"/>
    <property type="project" value="UniProtKB-KW"/>
</dbReference>
<comment type="similarity">
    <text evidence="5 17">Belongs to the PEP-utilizing enzyme family.</text>
</comment>
<evidence type="ECO:0000256" key="15">
    <source>
        <dbReference type="ARBA" id="ARBA00022842"/>
    </source>
</evidence>
<evidence type="ECO:0000313" key="24">
    <source>
        <dbReference type="EMBL" id="MBE1489858.1"/>
    </source>
</evidence>
<dbReference type="Gene3D" id="1.10.274.10">
    <property type="entry name" value="PtsI, HPr-binding domain"/>
    <property type="match status" value="1"/>
</dbReference>
<keyword evidence="15 17" id="KW-0460">Magnesium</keyword>
<dbReference type="Gene3D" id="3.20.20.60">
    <property type="entry name" value="Phosphoenolpyruvate-binding domains"/>
    <property type="match status" value="1"/>
</dbReference>
<comment type="subcellular location">
    <subcellularLocation>
        <location evidence="4 17">Cytoplasm</location>
    </subcellularLocation>
</comment>
<feature type="binding site" evidence="19">
    <location>
        <begin position="436"/>
        <end position="437"/>
    </location>
    <ligand>
        <name>phosphoenolpyruvate</name>
        <dbReference type="ChEBI" id="CHEBI:58702"/>
    </ligand>
</feature>
<evidence type="ECO:0000256" key="1">
    <source>
        <dbReference type="ARBA" id="ARBA00000683"/>
    </source>
</evidence>
<feature type="active site" description="Tele-phosphohistidine intermediate" evidence="18">
    <location>
        <position position="188"/>
    </location>
</feature>
<keyword evidence="11 17" id="KW-0808">Transferase</keyword>
<dbReference type="Proteomes" id="UP000649753">
    <property type="component" value="Unassembled WGS sequence"/>
</dbReference>
<evidence type="ECO:0000256" key="14">
    <source>
        <dbReference type="ARBA" id="ARBA00022777"/>
    </source>
</evidence>
<dbReference type="PANTHER" id="PTHR46244:SF3">
    <property type="entry name" value="PHOSPHOENOLPYRUVATE-PROTEIN PHOSPHOTRANSFERASE"/>
    <property type="match status" value="1"/>
</dbReference>
<evidence type="ECO:0000256" key="11">
    <source>
        <dbReference type="ARBA" id="ARBA00022679"/>
    </source>
</evidence>
<feature type="domain" description="PEP-utilising enzyme mobile" evidence="21">
    <location>
        <begin position="155"/>
        <end position="223"/>
    </location>
</feature>
<dbReference type="GO" id="GO:0005737">
    <property type="term" value="C:cytoplasm"/>
    <property type="evidence" value="ECO:0007669"/>
    <property type="project" value="UniProtKB-SubCell"/>
</dbReference>
<dbReference type="SUPFAM" id="SSF47831">
    <property type="entry name" value="Enzyme I of the PEP:sugar phosphotransferase system HPr-binding (sub)domain"/>
    <property type="match status" value="1"/>
</dbReference>
<dbReference type="EMBL" id="JADBEB010000001">
    <property type="protein sequence ID" value="MBE1489858.1"/>
    <property type="molecule type" value="Genomic_DNA"/>
</dbReference>
<dbReference type="InterPro" id="IPR040442">
    <property type="entry name" value="Pyrv_kinase-like_dom_sf"/>
</dbReference>
<evidence type="ECO:0000256" key="10">
    <source>
        <dbReference type="ARBA" id="ARBA00022597"/>
    </source>
</evidence>
<evidence type="ECO:0000259" key="21">
    <source>
        <dbReference type="Pfam" id="PF00391"/>
    </source>
</evidence>
<feature type="binding site" evidence="20">
    <location>
        <position position="413"/>
    </location>
    <ligand>
        <name>Mg(2+)</name>
        <dbReference type="ChEBI" id="CHEBI:18420"/>
    </ligand>
</feature>
<feature type="binding site" evidence="19">
    <location>
        <position position="447"/>
    </location>
    <ligand>
        <name>phosphoenolpyruvate</name>
        <dbReference type="ChEBI" id="CHEBI:58702"/>
    </ligand>
</feature>
<evidence type="ECO:0000256" key="16">
    <source>
        <dbReference type="ARBA" id="ARBA00033235"/>
    </source>
</evidence>
<keyword evidence="8 17" id="KW-0813">Transport</keyword>
<dbReference type="Pfam" id="PF00391">
    <property type="entry name" value="PEP-utilizers"/>
    <property type="match status" value="1"/>
</dbReference>
<dbReference type="InterPro" id="IPR008731">
    <property type="entry name" value="PTS_EIN"/>
</dbReference>
<evidence type="ECO:0000256" key="17">
    <source>
        <dbReference type="PIRNR" id="PIRNR000732"/>
    </source>
</evidence>
<dbReference type="EC" id="2.7.3.9" evidence="6 17"/>
<evidence type="ECO:0000256" key="4">
    <source>
        <dbReference type="ARBA" id="ARBA00004496"/>
    </source>
</evidence>
<dbReference type="PRINTS" id="PR01736">
    <property type="entry name" value="PHPHTRNFRASE"/>
</dbReference>
<dbReference type="AlphaFoldDB" id="A0A927M801"/>
<dbReference type="InterPro" id="IPR024692">
    <property type="entry name" value="PTS_EI"/>
</dbReference>
<dbReference type="GO" id="GO:0016301">
    <property type="term" value="F:kinase activity"/>
    <property type="evidence" value="ECO:0007669"/>
    <property type="project" value="UniProtKB-KW"/>
</dbReference>
<dbReference type="NCBIfam" id="TIGR01417">
    <property type="entry name" value="PTS_I_fam"/>
    <property type="match status" value="1"/>
</dbReference>
<feature type="active site" description="Proton donor" evidence="18">
    <location>
        <position position="484"/>
    </location>
</feature>
<evidence type="ECO:0000256" key="6">
    <source>
        <dbReference type="ARBA" id="ARBA00012232"/>
    </source>
</evidence>